<name>A0A8S5V7M3_9CAUD</name>
<evidence type="ECO:0000256" key="1">
    <source>
        <dbReference type="SAM" id="MobiDB-lite"/>
    </source>
</evidence>
<feature type="region of interest" description="Disordered" evidence="1">
    <location>
        <begin position="1"/>
        <end position="43"/>
    </location>
</feature>
<proteinExistence type="predicted"/>
<dbReference type="EMBL" id="BK016212">
    <property type="protein sequence ID" value="DAG02615.1"/>
    <property type="molecule type" value="Genomic_DNA"/>
</dbReference>
<reference evidence="2" key="1">
    <citation type="journal article" date="2021" name="Proc. Natl. Acad. Sci. U.S.A.">
        <title>A Catalog of Tens of Thousands of Viruses from Human Metagenomes Reveals Hidden Associations with Chronic Diseases.</title>
        <authorList>
            <person name="Tisza M.J."/>
            <person name="Buck C.B."/>
        </authorList>
    </citation>
    <scope>NUCLEOTIDE SEQUENCE</scope>
    <source>
        <strain evidence="2">CtUXy6</strain>
    </source>
</reference>
<sequence length="1970" mass="220604">MDILKFAQEGNVRDNPDYNPKTKKGALQPPTITDYNPGTSVSDEGRSVLGRTLAKGIYNLNQYDVDKYTPYNVYVNPYNTEEELNKERAENQGVLEQTGRFVGQAVGSEVVLGTLRGFSDLVDAAGQLIGVSDDDYTNPVSSQLAEWQDAIRERFEIYRTNPDENFDFGDTGWWLGNAVSIASTLSLLIPGTAVSKLGKVLGMGRLARGIGKVAGTPFGRPNTWGKMAETGSEILGTAAASRVAENYIEARDTYTQVYDEAKERLATMSDKDRETLYENNPKLRGLSDDEIAKYVSGESADDTFTNDMWLMLLDAWQLKGLKNIWKGAKNMATNRTLREANEQAASRLVGREVQSLTGIKKFLQVPDKETLLNVVREGSEGFEEGWQYVQQQAGVDKGRAMLNDAYQSHIYTDYLQDPQMWEQAFWGWLGGVAFQGIGSAATRQWAKYVTKNKDVLTESRKAEIDSRAALLDRYVNNMAILNNNLNPNSPILDDSGNVIQNADGTNAYEEISDTEREALKQTETEKLITDLTINAIDKGNYDLLKDFLMSEDTAQYMDKSGAIEQGESKQFMANTVAKMAEVSEMYETELNKAINNDAKDANIAGRIAKENTYNKLAAKAEQRIIDGYTSDYNRALNDITDENAKLRVGELNRVISLEGINQELNYLNQQLSLNDENLRTKKINKLEHDHIARRINKKKQAFLKSANAADETAFNAMYNEARDTNAYRELNDIDKNIATAVIGRSMADRRKTLVSSDIAETNKEIRDRAKYIENIFKVTEDEAFKDTLQRLDNAFDSNDIDDVLDYLSGNTGVNLSDNVKDELDRINRDLNLFDESSEPIVDVISRHARLKARQKGQQPAATVNNQPVQTPPVVAQNAEDAPAETEQPDEVKPDTSTSPTGGREETPPEIVAPVTEDIADAELHSILAQQEAAQERQFNASSEINAYLLDKFLSNTDESLVTLDYDAQYSAIKDDLISQGYPTDIIDEILPQELRSIRYIYNSVQEMNNGEHASSIDFVIAKLMTADEVNRAEYFRNLIDIYKADNNILSIGGKDYFNIISLMRFAINESNATFETVNKLYNDLSAYLVSRVDENLINISPRDVALSREKLMELVQDQERENPELDNNIGVRTDNDFGKQALASLAVGQPLIPVVKSQGVEFWTTVNSPAGPIDAKIGFNSRAKRTADNDGYIFDNGYLTYEIRYNEDGYSSTLDDLFDQLNPQNGVLSEEAKEFIDALYKNKAGRLTQEDIDKFWNNSLTKELLNQVKNKNTNNDNAVRLLRSIGSVYLYNVSDNLDANYQSYVDWIAKQYNNYKMVDNIIDNQDNIKITVKYVSRGEAIFGDDVTPAAIDKAIVGFNYDDIHLGAIAADGEIHDVTNGTVRFKAGFKNRNMVVIVPNGTNEPFYAKVIPQAINYNNGLGAAIRNEVLNSIRERQQGNITFEELKDRLMSIFGVKNFIDGVNCIEYNNRIIITTAGSDIPMITIYKFKNDSTDLGTGITLNPTQVSGAGVGRTGWGGTLEIELADIVNKLLDSSVYSMSHGIARGTDNNRYVKHEDNGSLTVTFGDKSYNYGNYLDYIIKNGTGKIRLGKTNIGGYESNFRPNPKDDSAKQKVRIEYEVLRPVEDAETARQAAINALEQRGDQENVSTNDIIKATAPEFLTAADKAILDEILPANVSIDTLNDNTDYAVYHTADGSITLFKPFFNLARGSQYKAVRVLAHEQLHKRIYDNGIMQSQIFIDEISAIRDAFINALNNPDAYPDFTKHIQDNLYDRDNYIAQLRKVVDPASFPNKDYTYMLEEFIVESLTNNILNEALNNISSTKKVTADVKRPNLWQKIIELIRQLFGFNKIKDNTLLAQELRAFGKKFKDIKSVEEKLIQDDVNNKVEEPTPSITTIINEQESTAAELSQQADDTMGLDVDISDMFSSIDITGDNLSVPNMASIRTRLTAAERTEFDRSLATGETKIYCL</sequence>
<accession>A0A8S5V7M3</accession>
<feature type="compositionally biased region" description="Polar residues" evidence="1">
    <location>
        <begin position="30"/>
        <end position="42"/>
    </location>
</feature>
<organism evidence="2">
    <name type="scientific">CrAss-like virus sp. ctUXy6</name>
    <dbReference type="NCBI Taxonomy" id="2825835"/>
    <lineage>
        <taxon>Viruses</taxon>
        <taxon>Duplodnaviria</taxon>
        <taxon>Heunggongvirae</taxon>
        <taxon>Uroviricota</taxon>
        <taxon>Caudoviricetes</taxon>
        <taxon>Crassvirales</taxon>
    </lineage>
</organism>
<evidence type="ECO:0000313" key="2">
    <source>
        <dbReference type="EMBL" id="DAG02615.1"/>
    </source>
</evidence>
<protein>
    <submittedName>
        <fullName evidence="2">Uncharacterized protein</fullName>
    </submittedName>
</protein>
<feature type="compositionally biased region" description="Low complexity" evidence="1">
    <location>
        <begin position="862"/>
        <end position="878"/>
    </location>
</feature>
<feature type="region of interest" description="Disordered" evidence="1">
    <location>
        <begin position="851"/>
        <end position="909"/>
    </location>
</feature>